<sequence>MRRRTALGLGATTLAGVVTGCLSRPSGAGDGGDDDGTDDDTDGNGTDGDPSDAAERATVSLAGADDPPDLPVRHAVEVLDAEATDERPPQLRVTLTNEADHAVEVGEGRAVLFEYVGSSDRRLVLLPGPADRYEAIRSGCWTLAEPIAVTEEYRLLALAAGESILRDLGVWGAADRGGGGDADACLPTGEFRFESTYNVARDEERVIDDPEWEAAWGFTLRVE</sequence>
<feature type="compositionally biased region" description="Acidic residues" evidence="1">
    <location>
        <begin position="31"/>
        <end position="42"/>
    </location>
</feature>
<evidence type="ECO:0000256" key="1">
    <source>
        <dbReference type="SAM" id="MobiDB-lite"/>
    </source>
</evidence>
<name>A0ABD6A638_9EURY</name>
<dbReference type="Proteomes" id="UP001596547">
    <property type="component" value="Unassembled WGS sequence"/>
</dbReference>
<dbReference type="AlphaFoldDB" id="A0ABD6A638"/>
<protein>
    <recommendedName>
        <fullName evidence="4">Intracellular proteinase inhibitor BsuPI domain-containing protein</fullName>
    </recommendedName>
</protein>
<comment type="caution">
    <text evidence="2">The sequence shown here is derived from an EMBL/GenBank/DDBJ whole genome shotgun (WGS) entry which is preliminary data.</text>
</comment>
<dbReference type="PROSITE" id="PS51257">
    <property type="entry name" value="PROKAR_LIPOPROTEIN"/>
    <property type="match status" value="1"/>
</dbReference>
<keyword evidence="3" id="KW-1185">Reference proteome</keyword>
<dbReference type="GeneID" id="79315043"/>
<gene>
    <name evidence="2" type="ORF">ACFQPE_04540</name>
</gene>
<organism evidence="2 3">
    <name type="scientific">Halomarina halobia</name>
    <dbReference type="NCBI Taxonomy" id="3033386"/>
    <lineage>
        <taxon>Archaea</taxon>
        <taxon>Methanobacteriati</taxon>
        <taxon>Methanobacteriota</taxon>
        <taxon>Stenosarchaea group</taxon>
        <taxon>Halobacteria</taxon>
        <taxon>Halobacteriales</taxon>
        <taxon>Natronomonadaceae</taxon>
        <taxon>Halomarina</taxon>
    </lineage>
</organism>
<accession>A0ABD6A638</accession>
<evidence type="ECO:0008006" key="4">
    <source>
        <dbReference type="Google" id="ProtNLM"/>
    </source>
</evidence>
<proteinExistence type="predicted"/>
<evidence type="ECO:0000313" key="2">
    <source>
        <dbReference type="EMBL" id="MFC7316064.1"/>
    </source>
</evidence>
<reference evidence="2 3" key="1">
    <citation type="journal article" date="2019" name="Int. J. Syst. Evol. Microbiol.">
        <title>The Global Catalogue of Microorganisms (GCM) 10K type strain sequencing project: providing services to taxonomists for standard genome sequencing and annotation.</title>
        <authorList>
            <consortium name="The Broad Institute Genomics Platform"/>
            <consortium name="The Broad Institute Genome Sequencing Center for Infectious Disease"/>
            <person name="Wu L."/>
            <person name="Ma J."/>
        </authorList>
    </citation>
    <scope>NUCLEOTIDE SEQUENCE [LARGE SCALE GENOMIC DNA]</scope>
    <source>
        <strain evidence="2 3">PSR21</strain>
    </source>
</reference>
<dbReference type="EMBL" id="JBHTBF010000001">
    <property type="protein sequence ID" value="MFC7316064.1"/>
    <property type="molecule type" value="Genomic_DNA"/>
</dbReference>
<evidence type="ECO:0000313" key="3">
    <source>
        <dbReference type="Proteomes" id="UP001596547"/>
    </source>
</evidence>
<feature type="region of interest" description="Disordered" evidence="1">
    <location>
        <begin position="21"/>
        <end position="71"/>
    </location>
</feature>
<dbReference type="RefSeq" id="WP_276305461.1">
    <property type="nucleotide sequence ID" value="NZ_CP119992.1"/>
</dbReference>